<dbReference type="SUPFAM" id="SSF46785">
    <property type="entry name" value="Winged helix' DNA-binding domain"/>
    <property type="match status" value="1"/>
</dbReference>
<dbReference type="Pfam" id="PF00027">
    <property type="entry name" value="cNMP_binding"/>
    <property type="match status" value="1"/>
</dbReference>
<evidence type="ECO:0000313" key="7">
    <source>
        <dbReference type="Proteomes" id="UP000239549"/>
    </source>
</evidence>
<dbReference type="CDD" id="cd00038">
    <property type="entry name" value="CAP_ED"/>
    <property type="match status" value="1"/>
</dbReference>
<dbReference type="RefSeq" id="WP_104370556.1">
    <property type="nucleotide sequence ID" value="NZ_BFAV01000005.1"/>
</dbReference>
<keyword evidence="1" id="KW-0805">Transcription regulation</keyword>
<evidence type="ECO:0000259" key="4">
    <source>
        <dbReference type="PROSITE" id="PS50042"/>
    </source>
</evidence>
<keyword evidence="7" id="KW-1185">Reference proteome</keyword>
<dbReference type="Proteomes" id="UP000239549">
    <property type="component" value="Unassembled WGS sequence"/>
</dbReference>
<dbReference type="EMBL" id="BFAV01000005">
    <property type="protein sequence ID" value="GBF31948.1"/>
    <property type="molecule type" value="Genomic_DNA"/>
</dbReference>
<dbReference type="AlphaFoldDB" id="A0A2L2X799"/>
<feature type="domain" description="Cyclic nucleotide-binding" evidence="4">
    <location>
        <begin position="13"/>
        <end position="134"/>
    </location>
</feature>
<dbReference type="InterPro" id="IPR012318">
    <property type="entry name" value="HTH_CRP"/>
</dbReference>
<dbReference type="SMART" id="SM00100">
    <property type="entry name" value="cNMP"/>
    <property type="match status" value="1"/>
</dbReference>
<evidence type="ECO:0000259" key="5">
    <source>
        <dbReference type="PROSITE" id="PS51063"/>
    </source>
</evidence>
<dbReference type="InterPro" id="IPR036390">
    <property type="entry name" value="WH_DNA-bd_sf"/>
</dbReference>
<keyword evidence="2" id="KW-0238">DNA-binding</keyword>
<evidence type="ECO:0000313" key="6">
    <source>
        <dbReference type="EMBL" id="GBF31948.1"/>
    </source>
</evidence>
<dbReference type="Pfam" id="PF13545">
    <property type="entry name" value="HTH_Crp_2"/>
    <property type="match status" value="1"/>
</dbReference>
<dbReference type="InterPro" id="IPR050397">
    <property type="entry name" value="Env_Response_Regulators"/>
</dbReference>
<sequence>MEKRCLCLKDLPIFDCVDQEVFSQVCRKAADKKHYRRGDVLFLQGDPADSLFLIKEGSFKLVRMNEDGKEAILHIAGKGEVLGETALFREGTQPAAAIALEDARVCALSRSRLEQIIRESPDLAMQVIFSLGNRLYTAWEQMTELRTGTTLEKVLNLLIRLAGEHGEPCPEGTRIRLHLTQQDIADFVGASRVMVAQSLKELAARKYISRKDKSFILKDRCF</sequence>
<dbReference type="PANTHER" id="PTHR24567">
    <property type="entry name" value="CRP FAMILY TRANSCRIPTIONAL REGULATORY PROTEIN"/>
    <property type="match status" value="1"/>
</dbReference>
<dbReference type="InterPro" id="IPR036388">
    <property type="entry name" value="WH-like_DNA-bd_sf"/>
</dbReference>
<dbReference type="SUPFAM" id="SSF51206">
    <property type="entry name" value="cAMP-binding domain-like"/>
    <property type="match status" value="1"/>
</dbReference>
<evidence type="ECO:0000256" key="3">
    <source>
        <dbReference type="ARBA" id="ARBA00023163"/>
    </source>
</evidence>
<protein>
    <submittedName>
        <fullName evidence="6">Transcriptional regulator</fullName>
    </submittedName>
</protein>
<dbReference type="OrthoDB" id="9798104at2"/>
<dbReference type="GO" id="GO:0005829">
    <property type="term" value="C:cytosol"/>
    <property type="evidence" value="ECO:0007669"/>
    <property type="project" value="TreeGrafter"/>
</dbReference>
<dbReference type="GO" id="GO:0003700">
    <property type="term" value="F:DNA-binding transcription factor activity"/>
    <property type="evidence" value="ECO:0007669"/>
    <property type="project" value="TreeGrafter"/>
</dbReference>
<dbReference type="PROSITE" id="PS50042">
    <property type="entry name" value="CNMP_BINDING_3"/>
    <property type="match status" value="1"/>
</dbReference>
<organism evidence="6 7">
    <name type="scientific">Desulfocucumis palustris</name>
    <dbReference type="NCBI Taxonomy" id="1898651"/>
    <lineage>
        <taxon>Bacteria</taxon>
        <taxon>Bacillati</taxon>
        <taxon>Bacillota</taxon>
        <taxon>Clostridia</taxon>
        <taxon>Eubacteriales</taxon>
        <taxon>Desulfocucumaceae</taxon>
        <taxon>Desulfocucumis</taxon>
    </lineage>
</organism>
<proteinExistence type="predicted"/>
<reference evidence="7" key="1">
    <citation type="submission" date="2018-02" db="EMBL/GenBank/DDBJ databases">
        <title>Genome sequence of Desulfocucumis palustris strain NAW-5.</title>
        <authorList>
            <person name="Watanabe M."/>
            <person name="Kojima H."/>
            <person name="Fukui M."/>
        </authorList>
    </citation>
    <scope>NUCLEOTIDE SEQUENCE [LARGE SCALE GENOMIC DNA]</scope>
    <source>
        <strain evidence="7">NAW-5</strain>
    </source>
</reference>
<dbReference type="Gene3D" id="2.60.120.10">
    <property type="entry name" value="Jelly Rolls"/>
    <property type="match status" value="1"/>
</dbReference>
<dbReference type="InterPro" id="IPR018490">
    <property type="entry name" value="cNMP-bd_dom_sf"/>
</dbReference>
<dbReference type="PANTHER" id="PTHR24567:SF74">
    <property type="entry name" value="HTH-TYPE TRANSCRIPTIONAL REGULATOR ARCR"/>
    <property type="match status" value="1"/>
</dbReference>
<gene>
    <name evidence="6" type="ORF">DCCM_0136</name>
</gene>
<dbReference type="Gene3D" id="1.10.10.10">
    <property type="entry name" value="Winged helix-like DNA-binding domain superfamily/Winged helix DNA-binding domain"/>
    <property type="match status" value="1"/>
</dbReference>
<dbReference type="PROSITE" id="PS51063">
    <property type="entry name" value="HTH_CRP_2"/>
    <property type="match status" value="1"/>
</dbReference>
<dbReference type="SMART" id="SM00419">
    <property type="entry name" value="HTH_CRP"/>
    <property type="match status" value="1"/>
</dbReference>
<accession>A0A2L2X799</accession>
<comment type="caution">
    <text evidence="6">The sequence shown here is derived from an EMBL/GenBank/DDBJ whole genome shotgun (WGS) entry which is preliminary data.</text>
</comment>
<feature type="domain" description="HTH crp-type" evidence="5">
    <location>
        <begin position="148"/>
        <end position="221"/>
    </location>
</feature>
<dbReference type="GO" id="GO:0003677">
    <property type="term" value="F:DNA binding"/>
    <property type="evidence" value="ECO:0007669"/>
    <property type="project" value="UniProtKB-KW"/>
</dbReference>
<evidence type="ECO:0000256" key="2">
    <source>
        <dbReference type="ARBA" id="ARBA00023125"/>
    </source>
</evidence>
<keyword evidence="3" id="KW-0804">Transcription</keyword>
<dbReference type="InterPro" id="IPR000595">
    <property type="entry name" value="cNMP-bd_dom"/>
</dbReference>
<evidence type="ECO:0000256" key="1">
    <source>
        <dbReference type="ARBA" id="ARBA00023015"/>
    </source>
</evidence>
<dbReference type="InterPro" id="IPR014710">
    <property type="entry name" value="RmlC-like_jellyroll"/>
</dbReference>
<name>A0A2L2X799_9FIRM</name>